<feature type="chain" id="PRO_5015738609" evidence="1">
    <location>
        <begin position="26"/>
        <end position="122"/>
    </location>
</feature>
<protein>
    <submittedName>
        <fullName evidence="2">Uncharacterized protein</fullName>
    </submittedName>
</protein>
<name>A0A2U2N7I1_9GAMM</name>
<organism evidence="2 3">
    <name type="scientific">Sediminicurvatus halobius</name>
    <dbReference type="NCBI Taxonomy" id="2182432"/>
    <lineage>
        <taxon>Bacteria</taxon>
        <taxon>Pseudomonadati</taxon>
        <taxon>Pseudomonadota</taxon>
        <taxon>Gammaproteobacteria</taxon>
        <taxon>Chromatiales</taxon>
        <taxon>Ectothiorhodospiraceae</taxon>
        <taxon>Sediminicurvatus</taxon>
    </lineage>
</organism>
<keyword evidence="3" id="KW-1185">Reference proteome</keyword>
<gene>
    <name evidence="2" type="ORF">DEM34_02380</name>
</gene>
<dbReference type="AlphaFoldDB" id="A0A2U2N7I1"/>
<evidence type="ECO:0000313" key="3">
    <source>
        <dbReference type="Proteomes" id="UP000245474"/>
    </source>
</evidence>
<sequence length="122" mass="13442">MHWRLLFTLVLVATAGLWAASPALAAEPPTAPRPTLPDDYPREFDRIGFVNGSELRSGRINVGADWYALDTNVRVHTPATRHASIHALRAGVPVGLTVRRDREGQPVVVAIWVLPENYIEPS</sequence>
<evidence type="ECO:0000256" key="1">
    <source>
        <dbReference type="SAM" id="SignalP"/>
    </source>
</evidence>
<feature type="signal peptide" evidence="1">
    <location>
        <begin position="1"/>
        <end position="25"/>
    </location>
</feature>
<dbReference type="EMBL" id="QFFI01000003">
    <property type="protein sequence ID" value="PWG65145.1"/>
    <property type="molecule type" value="Genomic_DNA"/>
</dbReference>
<evidence type="ECO:0000313" key="2">
    <source>
        <dbReference type="EMBL" id="PWG65145.1"/>
    </source>
</evidence>
<dbReference type="Proteomes" id="UP000245474">
    <property type="component" value="Unassembled WGS sequence"/>
</dbReference>
<reference evidence="2 3" key="1">
    <citation type="submission" date="2018-05" db="EMBL/GenBank/DDBJ databases">
        <title>Spiribacter halobius sp. nov., a moderately halophilic bacterium isolated from marine solar saltern.</title>
        <authorList>
            <person name="Zheng W.-S."/>
            <person name="Lu D.-C."/>
            <person name="Du Z.-J."/>
        </authorList>
    </citation>
    <scope>NUCLEOTIDE SEQUENCE [LARGE SCALE GENOMIC DNA]</scope>
    <source>
        <strain evidence="2 3">E85</strain>
    </source>
</reference>
<keyword evidence="1" id="KW-0732">Signal</keyword>
<comment type="caution">
    <text evidence="2">The sequence shown here is derived from an EMBL/GenBank/DDBJ whole genome shotgun (WGS) entry which is preliminary data.</text>
</comment>
<dbReference type="RefSeq" id="WP_109675882.1">
    <property type="nucleotide sequence ID" value="NZ_CP086615.1"/>
</dbReference>
<proteinExistence type="predicted"/>
<accession>A0A2U2N7I1</accession>